<organism evidence="2 3">
    <name type="scientific">Sporomusa ovata</name>
    <dbReference type="NCBI Taxonomy" id="2378"/>
    <lineage>
        <taxon>Bacteria</taxon>
        <taxon>Bacillati</taxon>
        <taxon>Bacillota</taxon>
        <taxon>Negativicutes</taxon>
        <taxon>Selenomonadales</taxon>
        <taxon>Sporomusaceae</taxon>
        <taxon>Sporomusa</taxon>
    </lineage>
</organism>
<accession>A0A0U1KYC6</accession>
<feature type="domain" description="Pyridoxamine 5'-phosphate oxidase N-terminal" evidence="1">
    <location>
        <begin position="5"/>
        <end position="117"/>
    </location>
</feature>
<dbReference type="Pfam" id="PF01243">
    <property type="entry name" value="PNPOx_N"/>
    <property type="match status" value="1"/>
</dbReference>
<evidence type="ECO:0000259" key="1">
    <source>
        <dbReference type="Pfam" id="PF01243"/>
    </source>
</evidence>
<dbReference type="EMBL" id="CTRP01000010">
    <property type="protein sequence ID" value="CQR72422.1"/>
    <property type="molecule type" value="Genomic_DNA"/>
</dbReference>
<name>A0A0U1KYC6_9FIRM</name>
<evidence type="ECO:0000313" key="3">
    <source>
        <dbReference type="Proteomes" id="UP000049855"/>
    </source>
</evidence>
<protein>
    <submittedName>
        <fullName evidence="2">Uncharacterized protein MJ0282</fullName>
    </submittedName>
</protein>
<dbReference type="PANTHER" id="PTHR40660">
    <property type="entry name" value="5'-PHOSPHATE OXIDASE PUTATIVE DOMAIN-CONTAINING PROTEIN-RELATED"/>
    <property type="match status" value="1"/>
</dbReference>
<dbReference type="RefSeq" id="WP_021167136.1">
    <property type="nucleotide sequence ID" value="NZ_CTRP01000010.1"/>
</dbReference>
<gene>
    <name evidence="2" type="ORF">SpAn4DRAFT_2882</name>
</gene>
<dbReference type="PANTHER" id="PTHR40660:SF1">
    <property type="entry name" value="5'-PHOSPHATE OXIDASE PUTATIVE DOMAIN-CONTAINING PROTEIN-RELATED"/>
    <property type="match status" value="1"/>
</dbReference>
<dbReference type="InterPro" id="IPR012349">
    <property type="entry name" value="Split_barrel_FMN-bd"/>
</dbReference>
<keyword evidence="3" id="KW-1185">Reference proteome</keyword>
<dbReference type="Proteomes" id="UP000049855">
    <property type="component" value="Unassembled WGS sequence"/>
</dbReference>
<dbReference type="InterPro" id="IPR011576">
    <property type="entry name" value="Pyridox_Oxase_N"/>
</dbReference>
<reference evidence="3" key="1">
    <citation type="submission" date="2015-03" db="EMBL/GenBank/DDBJ databases">
        <authorList>
            <person name="Nijsse Bart"/>
        </authorList>
    </citation>
    <scope>NUCLEOTIDE SEQUENCE [LARGE SCALE GENOMIC DNA]</scope>
</reference>
<proteinExistence type="predicted"/>
<dbReference type="AlphaFoldDB" id="A0A0U1KYC6"/>
<evidence type="ECO:0000313" key="2">
    <source>
        <dbReference type="EMBL" id="CQR72422.1"/>
    </source>
</evidence>
<sequence>MKALNSEVKAFLDANKMWVLATAGNTPNAVPIYFTKVLDDNRLMLVDVFMKKTLENIKNNSKVAVAVYNAEKLQGYQLKGTATYLSEGPLVDQGNTMASALKLTAKGVITIDVEEVLVTSPGPDIGKSL</sequence>
<dbReference type="SUPFAM" id="SSF50475">
    <property type="entry name" value="FMN-binding split barrel"/>
    <property type="match status" value="1"/>
</dbReference>
<dbReference type="Gene3D" id="2.30.110.10">
    <property type="entry name" value="Electron Transport, Fmn-binding Protein, Chain A"/>
    <property type="match status" value="1"/>
</dbReference>